<feature type="region of interest" description="Disordered" evidence="12">
    <location>
        <begin position="1"/>
        <end position="88"/>
    </location>
</feature>
<feature type="compositionally biased region" description="Polar residues" evidence="12">
    <location>
        <begin position="45"/>
        <end position="60"/>
    </location>
</feature>
<dbReference type="PIRSF" id="PIRSF000439">
    <property type="entry name" value="Oat_ACAT_DAG_ARE"/>
    <property type="match status" value="1"/>
</dbReference>
<organism evidence="14 15">
    <name type="scientific">Candida maltosa (strain Xu316)</name>
    <name type="common">Yeast</name>
    <dbReference type="NCBI Taxonomy" id="1245528"/>
    <lineage>
        <taxon>Eukaryota</taxon>
        <taxon>Fungi</taxon>
        <taxon>Dikarya</taxon>
        <taxon>Ascomycota</taxon>
        <taxon>Saccharomycotina</taxon>
        <taxon>Pichiomycetes</taxon>
        <taxon>Debaryomycetaceae</taxon>
        <taxon>Candida/Lodderomyces clade</taxon>
        <taxon>Candida</taxon>
    </lineage>
</organism>
<evidence type="ECO:0000256" key="2">
    <source>
        <dbReference type="ARBA" id="ARBA00009010"/>
    </source>
</evidence>
<keyword evidence="4 13" id="KW-0812">Transmembrane</keyword>
<keyword evidence="7 10" id="KW-0472">Membrane</keyword>
<comment type="function">
    <text evidence="9">Sterol O-acyltransferase that catalyzes the formation of stery esters.</text>
</comment>
<keyword evidence="15" id="KW-1185">Reference proteome</keyword>
<feature type="active site" evidence="11">
    <location>
        <position position="546"/>
    </location>
</feature>
<dbReference type="eggNOG" id="KOG0380">
    <property type="taxonomic scope" value="Eukaryota"/>
</dbReference>
<feature type="transmembrane region" description="Helical" evidence="13">
    <location>
        <begin position="256"/>
        <end position="274"/>
    </location>
</feature>
<sequence length="609" mass="71219">MTKTDTSDKLSSIADKSGHRKSLIIDNEYQSSEDESIKDKSSISTQIELSDSTPSDSQLLTEEISSSDTSASTSELRSRKKRSKKRTSSDSTVTIDGLIVDVGKREKILLKRSRQLEKKPKTDTTKYLSRFNDITFKTKSSTIFESNEFYETDFFGFYVLFWLSTGFIMLNSLVHIYFENTTPFWQWTTVKLLRKDLFKVALVDSLMFATSFLAFDLQWACKKGYVTWKRFGWWAQGTYDFFYLFFWLWIPSKYCLDFPWIAKIFLVLHSLVLIMKMHSYAFYNGYLWSVYNEGLFSEDYLEKLNNDEVKLPEGHDLEKTKKILRESIAFTKYELEYQAHATSEDAGHIFDKARIDIPFDELEEDGLITFPNNITLHNFFEFSMYPTLVYTLNFPRTERIRWSYAIGKILGIFGIIFLMITIAENSLYPVVLRCEVARTLPAHERVIQYFLILIDMIPPFFMEYILTFFLIWDEILNAIAELSRFADRDFYGPWWSCVDFSEFANQWNRVVHKFLLRHVYHSSISAFNVDKKSAAIITFLLSSLVHELAMYVIFGTLRGYLLLFQMSQIPLIIMSRSKFMRGKKVLGNAICWVGFISGPSIICTLYLVF</sequence>
<keyword evidence="3 10" id="KW-0808">Transferase</keyword>
<evidence type="ECO:0000256" key="3">
    <source>
        <dbReference type="ARBA" id="ARBA00022679"/>
    </source>
</evidence>
<dbReference type="GO" id="GO:0005789">
    <property type="term" value="C:endoplasmic reticulum membrane"/>
    <property type="evidence" value="ECO:0007669"/>
    <property type="project" value="UniProtKB-SubCell"/>
</dbReference>
<dbReference type="PANTHER" id="PTHR10408:SF23">
    <property type="entry name" value="STEROL O-ACYLTRANSFERASE 1-RELATED"/>
    <property type="match status" value="1"/>
</dbReference>
<protein>
    <recommendedName>
        <fullName evidence="10">O-acyltransferase</fullName>
    </recommendedName>
</protein>
<feature type="transmembrane region" description="Helical" evidence="13">
    <location>
        <begin position="534"/>
        <end position="554"/>
    </location>
</feature>
<reference evidence="14 15" key="1">
    <citation type="submission" date="2013-02" db="EMBL/GenBank/DDBJ databases">
        <title>Genome sequence of Candida maltosa Xu316, a potential industrial strain for xylitol and ethanol production.</title>
        <authorList>
            <person name="Yu J."/>
            <person name="Wang Q."/>
            <person name="Geng X."/>
            <person name="Bao W."/>
            <person name="He P."/>
            <person name="Cai J."/>
        </authorList>
    </citation>
    <scope>NUCLEOTIDE SEQUENCE [LARGE SCALE GENOMIC DNA]</scope>
    <source>
        <strain evidence="15">Xu316</strain>
    </source>
</reference>
<dbReference type="STRING" id="1245528.M3JXR1"/>
<keyword evidence="8 10" id="KW-0012">Acyltransferase</keyword>
<evidence type="ECO:0000256" key="11">
    <source>
        <dbReference type="PIRSR" id="PIRSR000439-1"/>
    </source>
</evidence>
<feature type="transmembrane region" description="Helical" evidence="13">
    <location>
        <begin position="446"/>
        <end position="472"/>
    </location>
</feature>
<dbReference type="PANTHER" id="PTHR10408">
    <property type="entry name" value="STEROL O-ACYLTRANSFERASE"/>
    <property type="match status" value="1"/>
</dbReference>
<evidence type="ECO:0000256" key="8">
    <source>
        <dbReference type="ARBA" id="ARBA00023315"/>
    </source>
</evidence>
<comment type="caution">
    <text evidence="14">The sequence shown here is derived from an EMBL/GenBank/DDBJ whole genome shotgun (WGS) entry which is preliminary data.</text>
</comment>
<feature type="transmembrane region" description="Helical" evidence="13">
    <location>
        <begin position="231"/>
        <end position="250"/>
    </location>
</feature>
<dbReference type="GO" id="GO:0034737">
    <property type="term" value="F:ergosterol O-acyltransferase activity"/>
    <property type="evidence" value="ECO:0007669"/>
    <property type="project" value="TreeGrafter"/>
</dbReference>
<feature type="transmembrane region" description="Helical" evidence="13">
    <location>
        <begin position="402"/>
        <end position="423"/>
    </location>
</feature>
<dbReference type="OrthoDB" id="10039049at2759"/>
<comment type="subcellular location">
    <subcellularLocation>
        <location evidence="1 10">Endoplasmic reticulum membrane</location>
        <topology evidence="1 10">Multi-pass membrane protein</topology>
    </subcellularLocation>
</comment>
<dbReference type="InterPro" id="IPR014371">
    <property type="entry name" value="Oat_ACAT_DAG_ARE"/>
</dbReference>
<feature type="compositionally biased region" description="Low complexity" evidence="12">
    <location>
        <begin position="61"/>
        <end position="75"/>
    </location>
</feature>
<dbReference type="Pfam" id="PF03062">
    <property type="entry name" value="MBOAT"/>
    <property type="match status" value="1"/>
</dbReference>
<evidence type="ECO:0000313" key="14">
    <source>
        <dbReference type="EMBL" id="EMG47199.1"/>
    </source>
</evidence>
<evidence type="ECO:0000256" key="12">
    <source>
        <dbReference type="SAM" id="MobiDB-lite"/>
    </source>
</evidence>
<evidence type="ECO:0000256" key="1">
    <source>
        <dbReference type="ARBA" id="ARBA00004477"/>
    </source>
</evidence>
<dbReference type="HOGENOM" id="CLU_018190_2_1_1"/>
<dbReference type="EMBL" id="AOGT01001679">
    <property type="protein sequence ID" value="EMG47199.1"/>
    <property type="molecule type" value="Genomic_DNA"/>
</dbReference>
<evidence type="ECO:0000256" key="10">
    <source>
        <dbReference type="PIRNR" id="PIRNR000439"/>
    </source>
</evidence>
<keyword evidence="5 10" id="KW-0256">Endoplasmic reticulum</keyword>
<keyword evidence="6 13" id="KW-1133">Transmembrane helix</keyword>
<evidence type="ECO:0000256" key="4">
    <source>
        <dbReference type="ARBA" id="ARBA00022692"/>
    </source>
</evidence>
<proteinExistence type="inferred from homology"/>
<dbReference type="OMA" id="LMCTLYL"/>
<gene>
    <name evidence="14" type="ORF">G210_2504</name>
</gene>
<dbReference type="AlphaFoldDB" id="M3JXR1"/>
<feature type="transmembrane region" description="Helical" evidence="13">
    <location>
        <begin position="155"/>
        <end position="178"/>
    </location>
</feature>
<evidence type="ECO:0000256" key="7">
    <source>
        <dbReference type="ARBA" id="ARBA00023136"/>
    </source>
</evidence>
<comment type="similarity">
    <text evidence="2 10">Belongs to the membrane-bound acyltransferase family. Sterol o-acyltransferase subfamily.</text>
</comment>
<feature type="transmembrane region" description="Helical" evidence="13">
    <location>
        <begin position="589"/>
        <end position="608"/>
    </location>
</feature>
<evidence type="ECO:0000313" key="15">
    <source>
        <dbReference type="Proteomes" id="UP000011777"/>
    </source>
</evidence>
<evidence type="ECO:0000256" key="6">
    <source>
        <dbReference type="ARBA" id="ARBA00022989"/>
    </source>
</evidence>
<feature type="transmembrane region" description="Helical" evidence="13">
    <location>
        <begin position="198"/>
        <end position="219"/>
    </location>
</feature>
<name>M3JXR1_CANMX</name>
<evidence type="ECO:0000256" key="13">
    <source>
        <dbReference type="SAM" id="Phobius"/>
    </source>
</evidence>
<evidence type="ECO:0000256" key="9">
    <source>
        <dbReference type="ARBA" id="ARBA00023568"/>
    </source>
</evidence>
<dbReference type="Proteomes" id="UP000011777">
    <property type="component" value="Unassembled WGS sequence"/>
</dbReference>
<dbReference type="InterPro" id="IPR004299">
    <property type="entry name" value="MBOAT_fam"/>
</dbReference>
<accession>M3JXR1</accession>
<evidence type="ECO:0000256" key="5">
    <source>
        <dbReference type="ARBA" id="ARBA00022824"/>
    </source>
</evidence>
<dbReference type="GO" id="GO:0008204">
    <property type="term" value="P:ergosterol metabolic process"/>
    <property type="evidence" value="ECO:0007669"/>
    <property type="project" value="TreeGrafter"/>
</dbReference>